<keyword evidence="3" id="KW-1185">Reference proteome</keyword>
<dbReference type="EMBL" id="LGRX02022305">
    <property type="protein sequence ID" value="KAK3255759.1"/>
    <property type="molecule type" value="Genomic_DNA"/>
</dbReference>
<dbReference type="InterPro" id="IPR011032">
    <property type="entry name" value="GroES-like_sf"/>
</dbReference>
<dbReference type="SUPFAM" id="SSF50129">
    <property type="entry name" value="GroES-like"/>
    <property type="match status" value="1"/>
</dbReference>
<evidence type="ECO:0000313" key="3">
    <source>
        <dbReference type="Proteomes" id="UP001190700"/>
    </source>
</evidence>
<dbReference type="InterPro" id="IPR002364">
    <property type="entry name" value="Quin_OxRdtase/zeta-crystal_CS"/>
</dbReference>
<dbReference type="InterPro" id="IPR013154">
    <property type="entry name" value="ADH-like_N"/>
</dbReference>
<dbReference type="InterPro" id="IPR020843">
    <property type="entry name" value="ER"/>
</dbReference>
<dbReference type="PROSITE" id="PS01162">
    <property type="entry name" value="QOR_ZETA_CRYSTAL"/>
    <property type="match status" value="1"/>
</dbReference>
<dbReference type="InterPro" id="IPR050700">
    <property type="entry name" value="YIM1/Zinc_Alcohol_DH_Fams"/>
</dbReference>
<dbReference type="GO" id="GO:0008270">
    <property type="term" value="F:zinc ion binding"/>
    <property type="evidence" value="ECO:0007669"/>
    <property type="project" value="InterPro"/>
</dbReference>
<evidence type="ECO:0000313" key="2">
    <source>
        <dbReference type="EMBL" id="KAK3255759.1"/>
    </source>
</evidence>
<evidence type="ECO:0000259" key="1">
    <source>
        <dbReference type="SMART" id="SM00829"/>
    </source>
</evidence>
<gene>
    <name evidence="2" type="ORF">CYMTET_35076</name>
</gene>
<organism evidence="2 3">
    <name type="scientific">Cymbomonas tetramitiformis</name>
    <dbReference type="NCBI Taxonomy" id="36881"/>
    <lineage>
        <taxon>Eukaryota</taxon>
        <taxon>Viridiplantae</taxon>
        <taxon>Chlorophyta</taxon>
        <taxon>Pyramimonadophyceae</taxon>
        <taxon>Pyramimonadales</taxon>
        <taxon>Pyramimonadaceae</taxon>
        <taxon>Cymbomonas</taxon>
    </lineage>
</organism>
<accession>A0AAE0F9Y4</accession>
<dbReference type="SMART" id="SM00829">
    <property type="entry name" value="PKS_ER"/>
    <property type="match status" value="1"/>
</dbReference>
<dbReference type="Gene3D" id="3.90.180.10">
    <property type="entry name" value="Medium-chain alcohol dehydrogenases, catalytic domain"/>
    <property type="match status" value="1"/>
</dbReference>
<dbReference type="Proteomes" id="UP001190700">
    <property type="component" value="Unassembled WGS sequence"/>
</dbReference>
<protein>
    <recommendedName>
        <fullName evidence="1">Enoyl reductase (ER) domain-containing protein</fullName>
    </recommendedName>
</protein>
<dbReference type="GO" id="GO:0016491">
    <property type="term" value="F:oxidoreductase activity"/>
    <property type="evidence" value="ECO:0007669"/>
    <property type="project" value="InterPro"/>
</dbReference>
<dbReference type="InterPro" id="IPR036291">
    <property type="entry name" value="NAD(P)-bd_dom_sf"/>
</dbReference>
<sequence>MNISEVEKSYQTLLMEVKELVVATNHELAATKVTAAVASFQEACDSTQITLEEELKALNALANFSKVCYFLFLSSWEQACTLHGSPTFHSLTLKSPVALWCTQLAMNRAAVYCRKAEQGVRLLHRSRPARKSSNILVQVHCAGVNPVDAKSLFGDKLPAACAPLVQWVVEGSTPGFDFSGTVLEAPPNSPYAAGDEVFGLLPPFYGSMQEFISVPLMQLCRKPVNLTFAEAAALPLVGLTATQLLLEDHDLRAGHRLLLLGASGGVGHTAVQVARAVGASVTAVCSGKNAEFVKSLGAVHVVDYASEDFLEKLGEIVSREGPYDLVMDCVSSHDSKDAQYSYEKEIRAVKLPYQLLTGKYVTIGGFTSDWFAAGVKKAVGVTLFSQGRELFWIRPYGCAAGLALLRDWAESGKLIPKLSTTFPFTEQGVQEAFQKLKQRRVVGKIVLDIKGTKDSHS</sequence>
<dbReference type="Gene3D" id="3.40.50.720">
    <property type="entry name" value="NAD(P)-binding Rossmann-like Domain"/>
    <property type="match status" value="1"/>
</dbReference>
<reference evidence="2 3" key="1">
    <citation type="journal article" date="2015" name="Genome Biol. Evol.">
        <title>Comparative Genomics of a Bacterivorous Green Alga Reveals Evolutionary Causalities and Consequences of Phago-Mixotrophic Mode of Nutrition.</title>
        <authorList>
            <person name="Burns J.A."/>
            <person name="Paasch A."/>
            <person name="Narechania A."/>
            <person name="Kim E."/>
        </authorList>
    </citation>
    <scope>NUCLEOTIDE SEQUENCE [LARGE SCALE GENOMIC DNA]</scope>
    <source>
        <strain evidence="2 3">PLY_AMNH</strain>
    </source>
</reference>
<dbReference type="PANTHER" id="PTHR11695">
    <property type="entry name" value="ALCOHOL DEHYDROGENASE RELATED"/>
    <property type="match status" value="1"/>
</dbReference>
<dbReference type="PANTHER" id="PTHR11695:SF648">
    <property type="entry name" value="ZINC-BINDING OXIDOREDUCTASE"/>
    <property type="match status" value="1"/>
</dbReference>
<dbReference type="CDD" id="cd08267">
    <property type="entry name" value="MDR1"/>
    <property type="match status" value="1"/>
</dbReference>
<dbReference type="AlphaFoldDB" id="A0AAE0F9Y4"/>
<name>A0AAE0F9Y4_9CHLO</name>
<dbReference type="Pfam" id="PF08240">
    <property type="entry name" value="ADH_N"/>
    <property type="match status" value="1"/>
</dbReference>
<comment type="caution">
    <text evidence="2">The sequence shown here is derived from an EMBL/GenBank/DDBJ whole genome shotgun (WGS) entry which is preliminary data.</text>
</comment>
<dbReference type="SUPFAM" id="SSF51735">
    <property type="entry name" value="NAD(P)-binding Rossmann-fold domains"/>
    <property type="match status" value="1"/>
</dbReference>
<feature type="domain" description="Enoyl reductase (ER)" evidence="1">
    <location>
        <begin position="119"/>
        <end position="447"/>
    </location>
</feature>
<proteinExistence type="predicted"/>
<dbReference type="Pfam" id="PF13602">
    <property type="entry name" value="ADH_zinc_N_2"/>
    <property type="match status" value="1"/>
</dbReference>